<keyword evidence="3" id="KW-0418">Kinase</keyword>
<dbReference type="InterPro" id="IPR008271">
    <property type="entry name" value="Ser/Thr_kinase_AS"/>
</dbReference>
<feature type="region of interest" description="Disordered" evidence="1">
    <location>
        <begin position="37"/>
        <end position="57"/>
    </location>
</feature>
<dbReference type="Proteomes" id="UP000799538">
    <property type="component" value="Unassembled WGS sequence"/>
</dbReference>
<dbReference type="EMBL" id="ML992505">
    <property type="protein sequence ID" value="KAF2224145.1"/>
    <property type="molecule type" value="Genomic_DNA"/>
</dbReference>
<dbReference type="GO" id="GO:0005524">
    <property type="term" value="F:ATP binding"/>
    <property type="evidence" value="ECO:0007669"/>
    <property type="project" value="InterPro"/>
</dbReference>
<name>A0A6A6GEM6_9PEZI</name>
<feature type="region of interest" description="Disordered" evidence="1">
    <location>
        <begin position="299"/>
        <end position="338"/>
    </location>
</feature>
<dbReference type="Pfam" id="PF00069">
    <property type="entry name" value="Pkinase"/>
    <property type="match status" value="1"/>
</dbReference>
<dbReference type="SUPFAM" id="SSF56112">
    <property type="entry name" value="Protein kinase-like (PK-like)"/>
    <property type="match status" value="1"/>
</dbReference>
<evidence type="ECO:0000313" key="3">
    <source>
        <dbReference type="EMBL" id="KAF2224145.1"/>
    </source>
</evidence>
<reference evidence="4" key="1">
    <citation type="journal article" date="2020" name="Stud. Mycol.">
        <title>101 Dothideomycetes genomes: A test case for predicting lifestyles and emergence of pathogens.</title>
        <authorList>
            <person name="Haridas S."/>
            <person name="Albert R."/>
            <person name="Binder M."/>
            <person name="Bloem J."/>
            <person name="LaButti K."/>
            <person name="Salamov A."/>
            <person name="Andreopoulos B."/>
            <person name="Baker S."/>
            <person name="Barry K."/>
            <person name="Bills G."/>
            <person name="Bluhm B."/>
            <person name="Cannon C."/>
            <person name="Castanera R."/>
            <person name="Culley D."/>
            <person name="Daum C."/>
            <person name="Ezra D."/>
            <person name="Gonzalez J."/>
            <person name="Henrissat B."/>
            <person name="Kuo A."/>
            <person name="Liang C."/>
            <person name="Lipzen A."/>
            <person name="Lutzoni F."/>
            <person name="Magnuson J."/>
            <person name="Mondo S."/>
            <person name="Nolan M."/>
            <person name="Ohm R."/>
            <person name="Pangilinan J."/>
            <person name="Park H.-J."/>
            <person name="Ramirez L."/>
            <person name="Alfaro M."/>
            <person name="Sun H."/>
            <person name="Tritt A."/>
            <person name="Yoshinaga Y."/>
            <person name="Zwiers L.-H."/>
            <person name="Turgeon B."/>
            <person name="Goodwin S."/>
            <person name="Spatafora J."/>
            <person name="Crous P."/>
            <person name="Grigoriev I."/>
        </authorList>
    </citation>
    <scope>NUCLEOTIDE SEQUENCE [LARGE SCALE GENOMIC DNA]</scope>
    <source>
        <strain evidence="4">CECT 20119</strain>
    </source>
</reference>
<dbReference type="InterPro" id="IPR051681">
    <property type="entry name" value="Ser/Thr_Kinases-Pseudokinases"/>
</dbReference>
<dbReference type="Gene3D" id="1.10.510.10">
    <property type="entry name" value="Transferase(Phosphotransferase) domain 1"/>
    <property type="match status" value="1"/>
</dbReference>
<dbReference type="InterPro" id="IPR011009">
    <property type="entry name" value="Kinase-like_dom_sf"/>
</dbReference>
<feature type="compositionally biased region" description="Polar residues" evidence="1">
    <location>
        <begin position="45"/>
        <end position="57"/>
    </location>
</feature>
<accession>A0A6A6GEM6</accession>
<dbReference type="PANTHER" id="PTHR44329">
    <property type="entry name" value="SERINE/THREONINE-PROTEIN KINASE TNNI3K-RELATED"/>
    <property type="match status" value="1"/>
</dbReference>
<proteinExistence type="predicted"/>
<protein>
    <submittedName>
        <fullName evidence="3">Kinase-like domain-containing protein</fullName>
    </submittedName>
</protein>
<gene>
    <name evidence="3" type="ORF">BDZ85DRAFT_310231</name>
</gene>
<dbReference type="PROSITE" id="PS00108">
    <property type="entry name" value="PROTEIN_KINASE_ST"/>
    <property type="match status" value="1"/>
</dbReference>
<dbReference type="PANTHER" id="PTHR44329:SF214">
    <property type="entry name" value="PROTEIN KINASE DOMAIN-CONTAINING PROTEIN"/>
    <property type="match status" value="1"/>
</dbReference>
<organism evidence="3 4">
    <name type="scientific">Elsinoe ampelina</name>
    <dbReference type="NCBI Taxonomy" id="302913"/>
    <lineage>
        <taxon>Eukaryota</taxon>
        <taxon>Fungi</taxon>
        <taxon>Dikarya</taxon>
        <taxon>Ascomycota</taxon>
        <taxon>Pezizomycotina</taxon>
        <taxon>Dothideomycetes</taxon>
        <taxon>Dothideomycetidae</taxon>
        <taxon>Myriangiales</taxon>
        <taxon>Elsinoaceae</taxon>
        <taxon>Elsinoe</taxon>
    </lineage>
</organism>
<evidence type="ECO:0000259" key="2">
    <source>
        <dbReference type="PROSITE" id="PS50011"/>
    </source>
</evidence>
<dbReference type="OrthoDB" id="1668230at2759"/>
<sequence length="460" mass="49110">MAGRQQRPYPIRVISDSVAIDLQVACGSVLLQDVPQNGNDKHIATSRSSQQPEVPQHSTLAVPGHIQRAVTIPVRSTPHLGHNGVISPPSTPPNRSPSNSISQHEPRTPVLKAIPDDISIDISGGELLGTGLWSNVYKVTAPSIHPPLFPTDLLTPPTTPQKPTPTTSVYAVKTASRPDANEVFAEEARLLTYLSTHPASPQFLIPFHGLANASSALIFDCASLDLQTYALNTPLPALLTTGPSIFLNLITGLHHLHTLSLIHADIKPANILLDPRPGLPPLARFADFSASFLSTLPYDAPTQPHSQTQDPHLPLSPAPSVPPSRNNSQRKAGGSSSLAAGGGTWAFMAPEQLQSNPALNEPSYASDVYGLGMTLLTLLLGGQSPYREVEAGNVFLYREAIKMGDALGWVKRDAGLRGRLREVEEAGEGRLVEGVRGAVRKGKGERVGGGEWRDWAVGNL</sequence>
<feature type="region of interest" description="Disordered" evidence="1">
    <location>
        <begin position="76"/>
        <end position="108"/>
    </location>
</feature>
<dbReference type="PROSITE" id="PS50011">
    <property type="entry name" value="PROTEIN_KINASE_DOM"/>
    <property type="match status" value="1"/>
</dbReference>
<keyword evidence="3" id="KW-0808">Transferase</keyword>
<evidence type="ECO:0000256" key="1">
    <source>
        <dbReference type="SAM" id="MobiDB-lite"/>
    </source>
</evidence>
<keyword evidence="4" id="KW-1185">Reference proteome</keyword>
<dbReference type="GO" id="GO:0004674">
    <property type="term" value="F:protein serine/threonine kinase activity"/>
    <property type="evidence" value="ECO:0007669"/>
    <property type="project" value="TreeGrafter"/>
</dbReference>
<evidence type="ECO:0000313" key="4">
    <source>
        <dbReference type="Proteomes" id="UP000799538"/>
    </source>
</evidence>
<feature type="domain" description="Protein kinase" evidence="2">
    <location>
        <begin position="122"/>
        <end position="460"/>
    </location>
</feature>
<dbReference type="SMART" id="SM00220">
    <property type="entry name" value="S_TKc"/>
    <property type="match status" value="1"/>
</dbReference>
<dbReference type="AlphaFoldDB" id="A0A6A6GEM6"/>
<dbReference type="InterPro" id="IPR000719">
    <property type="entry name" value="Prot_kinase_dom"/>
</dbReference>